<dbReference type="Pfam" id="PF12784">
    <property type="entry name" value="PDDEXK_2"/>
    <property type="match status" value="1"/>
</dbReference>
<evidence type="ECO:0000313" key="2">
    <source>
        <dbReference type="EMBL" id="RGW54247.1"/>
    </source>
</evidence>
<sequence length="335" mass="39728">MANKLQQYFPMLRTREEILHKIEHRPNLRHIFYSWSEKAQNEFLDFTTGAKGVKMMYDFASKELLNPETHRERVNEFLSLLLGQPVKILEVLPNDGTRLADESTLLITDIVVELSDSSIVNLEIQKIGYDFPGQRSACYSADLLLRQYKRVQQKNSLKDPHAKVHYKDIKNVYTIVLFEKSPKSFYECPNVFLHHFKQYSDTGLELDLLQKYLFVPLDIFKEIKHNESIPINLKDRQEAWLAFLCMDDPEDILAILERYPDFKECYEQVYEICRNIEEVMSMFSKELAELDRNTTEFMIDRMQKEIDQQAEELKEKDRIIAELQATNERLKKRKI</sequence>
<organism evidence="2 3">
    <name type="scientific">Dorea formicigenerans</name>
    <dbReference type="NCBI Taxonomy" id="39486"/>
    <lineage>
        <taxon>Bacteria</taxon>
        <taxon>Bacillati</taxon>
        <taxon>Bacillota</taxon>
        <taxon>Clostridia</taxon>
        <taxon>Lachnospirales</taxon>
        <taxon>Lachnospiraceae</taxon>
        <taxon>Dorea</taxon>
    </lineage>
</organism>
<reference evidence="2 3" key="1">
    <citation type="submission" date="2018-08" db="EMBL/GenBank/DDBJ databases">
        <title>A genome reference for cultivated species of the human gut microbiota.</title>
        <authorList>
            <person name="Zou Y."/>
            <person name="Xue W."/>
            <person name="Luo G."/>
        </authorList>
    </citation>
    <scope>NUCLEOTIDE SEQUENCE [LARGE SCALE GENOMIC DNA]</scope>
    <source>
        <strain evidence="2 3">AF12-11</strain>
    </source>
</reference>
<dbReference type="EMBL" id="QSAJ01000010">
    <property type="protein sequence ID" value="RGW54247.1"/>
    <property type="molecule type" value="Genomic_DNA"/>
</dbReference>
<feature type="coiled-coil region" evidence="1">
    <location>
        <begin position="273"/>
        <end position="333"/>
    </location>
</feature>
<evidence type="ECO:0000313" key="3">
    <source>
        <dbReference type="Proteomes" id="UP000266376"/>
    </source>
</evidence>
<name>A0A395XNA4_9FIRM</name>
<evidence type="ECO:0000256" key="1">
    <source>
        <dbReference type="SAM" id="Coils"/>
    </source>
</evidence>
<gene>
    <name evidence="2" type="ORF">DWV67_05790</name>
</gene>
<dbReference type="Proteomes" id="UP000266376">
    <property type="component" value="Unassembled WGS sequence"/>
</dbReference>
<dbReference type="AlphaFoldDB" id="A0A395XNA4"/>
<protein>
    <recommendedName>
        <fullName evidence="4">PD-(D/E)XK nuclease family transposase</fullName>
    </recommendedName>
</protein>
<comment type="caution">
    <text evidence="2">The sequence shown here is derived from an EMBL/GenBank/DDBJ whole genome shotgun (WGS) entry which is preliminary data.</text>
</comment>
<dbReference type="RefSeq" id="WP_119195990.1">
    <property type="nucleotide sequence ID" value="NZ_JBBNJA010000023.1"/>
</dbReference>
<keyword evidence="1" id="KW-0175">Coiled coil</keyword>
<accession>A0A395XNA4</accession>
<evidence type="ECO:0008006" key="4">
    <source>
        <dbReference type="Google" id="ProtNLM"/>
    </source>
</evidence>
<proteinExistence type="predicted"/>